<reference evidence="2" key="1">
    <citation type="submission" date="2020-02" db="EMBL/GenBank/DDBJ databases">
        <authorList>
            <person name="Meier V. D."/>
        </authorList>
    </citation>
    <scope>NUCLEOTIDE SEQUENCE</scope>
    <source>
        <strain evidence="2">AVDCRST_MAG40</strain>
    </source>
</reference>
<dbReference type="AlphaFoldDB" id="A0A6J4KP15"/>
<accession>A0A6J4KP15</accession>
<proteinExistence type="predicted"/>
<dbReference type="EMBL" id="CADCTX010000265">
    <property type="protein sequence ID" value="CAA9310139.1"/>
    <property type="molecule type" value="Genomic_DNA"/>
</dbReference>
<feature type="domain" description="Orc1-like AAA ATPase" evidence="1">
    <location>
        <begin position="23"/>
        <end position="94"/>
    </location>
</feature>
<dbReference type="Gene3D" id="3.40.50.300">
    <property type="entry name" value="P-loop containing nucleotide triphosphate hydrolases"/>
    <property type="match status" value="1"/>
</dbReference>
<protein>
    <recommendedName>
        <fullName evidence="1">Orc1-like AAA ATPase domain-containing protein</fullName>
    </recommendedName>
</protein>
<name>A0A6J4KP15_9BACT</name>
<dbReference type="InterPro" id="IPR041664">
    <property type="entry name" value="AAA_16"/>
</dbReference>
<dbReference type="SUPFAM" id="SSF52540">
    <property type="entry name" value="P-loop containing nucleoside triphosphate hydrolases"/>
    <property type="match status" value="1"/>
</dbReference>
<organism evidence="2">
    <name type="scientific">uncultured Gemmatimonadaceae bacterium</name>
    <dbReference type="NCBI Taxonomy" id="246130"/>
    <lineage>
        <taxon>Bacteria</taxon>
        <taxon>Pseudomonadati</taxon>
        <taxon>Gemmatimonadota</taxon>
        <taxon>Gemmatimonadia</taxon>
        <taxon>Gemmatimonadales</taxon>
        <taxon>Gemmatimonadaceae</taxon>
        <taxon>environmental samples</taxon>
    </lineage>
</organism>
<evidence type="ECO:0000259" key="1">
    <source>
        <dbReference type="Pfam" id="PF13191"/>
    </source>
</evidence>
<evidence type="ECO:0000313" key="2">
    <source>
        <dbReference type="EMBL" id="CAA9310139.1"/>
    </source>
</evidence>
<dbReference type="Pfam" id="PF13191">
    <property type="entry name" value="AAA_16"/>
    <property type="match status" value="1"/>
</dbReference>
<gene>
    <name evidence="2" type="ORF">AVDCRST_MAG40-912</name>
</gene>
<dbReference type="InterPro" id="IPR027417">
    <property type="entry name" value="P-loop_NTPase"/>
</dbReference>
<feature type="non-terminal residue" evidence="2">
    <location>
        <position position="95"/>
    </location>
</feature>
<sequence length="95" mass="9468">MRTAPLPADDAPPPASGELFPLPLVGRDGELAAVAAWLDDVAAGRGGTTILAGPGGVGKTRLATAATARAAREGWTVAVGRAYPVETGVPYAVFA</sequence>